<dbReference type="RefSeq" id="WP_153286268.1">
    <property type="nucleotide sequence ID" value="NZ_CP045643.1"/>
</dbReference>
<evidence type="ECO:0000259" key="1">
    <source>
        <dbReference type="Pfam" id="PF11790"/>
    </source>
</evidence>
<dbReference type="GO" id="GO:0071966">
    <property type="term" value="P:fungal-type cell wall polysaccharide metabolic process"/>
    <property type="evidence" value="ECO:0007669"/>
    <property type="project" value="TreeGrafter"/>
</dbReference>
<dbReference type="PANTHER" id="PTHR34154">
    <property type="entry name" value="ALKALI-SENSITIVE LINKAGE PROTEIN 1"/>
    <property type="match status" value="1"/>
</dbReference>
<protein>
    <recommendedName>
        <fullName evidence="1">Asl1-like glycosyl hydrolase catalytic domain-containing protein</fullName>
    </recommendedName>
</protein>
<sequence length="123" mass="12834">MIWGPGSVTDAELNATTQGGTIELLGCNEHDNAGQSKMTPKQALNRWPKSEAAGLRLGAPAVAANAELGGGWLDRFMKGAAIRHLRVAFIPRHWHGSASARTPRTSCAAICKPSGTATTGRSG</sequence>
<dbReference type="InterPro" id="IPR024655">
    <property type="entry name" value="Asl1_glyco_hydro_catalytic"/>
</dbReference>
<dbReference type="Pfam" id="PF11790">
    <property type="entry name" value="Glyco_hydro_cc"/>
    <property type="match status" value="1"/>
</dbReference>
<feature type="domain" description="Asl1-like glycosyl hydrolase catalytic" evidence="1">
    <location>
        <begin position="1"/>
        <end position="97"/>
    </location>
</feature>
<evidence type="ECO:0000313" key="3">
    <source>
        <dbReference type="Proteomes" id="UP000326179"/>
    </source>
</evidence>
<evidence type="ECO:0000313" key="2">
    <source>
        <dbReference type="EMBL" id="QFZ71901.1"/>
    </source>
</evidence>
<dbReference type="EMBL" id="CP045643">
    <property type="protein sequence ID" value="QFZ71901.1"/>
    <property type="molecule type" value="Genomic_DNA"/>
</dbReference>
<reference evidence="2 3" key="1">
    <citation type="submission" date="2019-10" db="EMBL/GenBank/DDBJ databases">
        <title>A novel species.</title>
        <authorList>
            <person name="Gao J."/>
        </authorList>
    </citation>
    <scope>NUCLEOTIDE SEQUENCE [LARGE SCALE GENOMIC DNA]</scope>
    <source>
        <strain evidence="2 3">QMT-28</strain>
    </source>
</reference>
<dbReference type="AlphaFoldDB" id="A0A5Q0L4Q3"/>
<dbReference type="PANTHER" id="PTHR34154:SF3">
    <property type="entry name" value="ALKALI-SENSITIVE LINKAGE PROTEIN 1"/>
    <property type="match status" value="1"/>
</dbReference>
<dbReference type="KEGG" id="sfy:GFH48_00190"/>
<dbReference type="InterPro" id="IPR053183">
    <property type="entry name" value="ASL1"/>
</dbReference>
<organism evidence="2 3">
    <name type="scientific">Streptomyces fagopyri</name>
    <dbReference type="NCBI Taxonomy" id="2662397"/>
    <lineage>
        <taxon>Bacteria</taxon>
        <taxon>Bacillati</taxon>
        <taxon>Actinomycetota</taxon>
        <taxon>Actinomycetes</taxon>
        <taxon>Kitasatosporales</taxon>
        <taxon>Streptomycetaceae</taxon>
        <taxon>Streptomyces</taxon>
    </lineage>
</organism>
<dbReference type="Proteomes" id="UP000326179">
    <property type="component" value="Chromosome"/>
</dbReference>
<keyword evidence="3" id="KW-1185">Reference proteome</keyword>
<accession>A0A5Q0L4Q3</accession>
<gene>
    <name evidence="2" type="ORF">GFH48_00190</name>
</gene>
<name>A0A5Q0L4Q3_9ACTN</name>
<proteinExistence type="predicted"/>